<keyword evidence="4" id="KW-0723">Serine/threonine-protein kinase</keyword>
<comment type="similarity">
    <text evidence="4">Belongs to the protein kinase superfamily.</text>
</comment>
<evidence type="ECO:0000256" key="1">
    <source>
        <dbReference type="ARBA" id="ARBA00022741"/>
    </source>
</evidence>
<evidence type="ECO:0000256" key="4">
    <source>
        <dbReference type="RuleBase" id="RU000304"/>
    </source>
</evidence>
<dbReference type="PANTHER" id="PTHR24348">
    <property type="entry name" value="SERINE/THREONINE-PROTEIN KINASE UNC-51-RELATED"/>
    <property type="match status" value="1"/>
</dbReference>
<dbReference type="CDD" id="cd14008">
    <property type="entry name" value="STKc_LKB1_CaMKK"/>
    <property type="match status" value="1"/>
</dbReference>
<dbReference type="SMART" id="SM00220">
    <property type="entry name" value="S_TKc"/>
    <property type="match status" value="1"/>
</dbReference>
<evidence type="ECO:0000256" key="3">
    <source>
        <dbReference type="PROSITE-ProRule" id="PRU10141"/>
    </source>
</evidence>
<organism evidence="6 7">
    <name type="scientific">Chrysophaeum taylorii</name>
    <dbReference type="NCBI Taxonomy" id="2483200"/>
    <lineage>
        <taxon>Eukaryota</taxon>
        <taxon>Sar</taxon>
        <taxon>Stramenopiles</taxon>
        <taxon>Ochrophyta</taxon>
        <taxon>Pelagophyceae</taxon>
        <taxon>Pelagomonadales</taxon>
        <taxon>Pelagomonadaceae</taxon>
        <taxon>Chrysophaeum</taxon>
    </lineage>
</organism>
<reference evidence="6" key="1">
    <citation type="submission" date="2023-01" db="EMBL/GenBank/DDBJ databases">
        <title>Metagenome sequencing of chrysophaentin producing Chrysophaeum taylorii.</title>
        <authorList>
            <person name="Davison J."/>
            <person name="Bewley C."/>
        </authorList>
    </citation>
    <scope>NUCLEOTIDE SEQUENCE</scope>
    <source>
        <strain evidence="6">NIES-1699</strain>
    </source>
</reference>
<proteinExistence type="inferred from homology"/>
<dbReference type="GO" id="GO:0010506">
    <property type="term" value="P:regulation of autophagy"/>
    <property type="evidence" value="ECO:0007669"/>
    <property type="project" value="InterPro"/>
</dbReference>
<dbReference type="Gene3D" id="1.10.510.10">
    <property type="entry name" value="Transferase(Phosphotransferase) domain 1"/>
    <property type="match status" value="1"/>
</dbReference>
<dbReference type="SUPFAM" id="SSF56112">
    <property type="entry name" value="Protein kinase-like (PK-like)"/>
    <property type="match status" value="1"/>
</dbReference>
<dbReference type="InterPro" id="IPR017441">
    <property type="entry name" value="Protein_kinase_ATP_BS"/>
</dbReference>
<dbReference type="PANTHER" id="PTHR24348:SF68">
    <property type="entry name" value="SERINE_THREONINE-PROTEIN KINASE ATG1C"/>
    <property type="match status" value="1"/>
</dbReference>
<dbReference type="GO" id="GO:0004674">
    <property type="term" value="F:protein serine/threonine kinase activity"/>
    <property type="evidence" value="ECO:0007669"/>
    <property type="project" value="UniProtKB-KW"/>
</dbReference>
<dbReference type="GO" id="GO:0005524">
    <property type="term" value="F:ATP binding"/>
    <property type="evidence" value="ECO:0007669"/>
    <property type="project" value="UniProtKB-UniRule"/>
</dbReference>
<dbReference type="EMBL" id="JAQMWT010000413">
    <property type="protein sequence ID" value="KAJ8601636.1"/>
    <property type="molecule type" value="Genomic_DNA"/>
</dbReference>
<dbReference type="InterPro" id="IPR000719">
    <property type="entry name" value="Prot_kinase_dom"/>
</dbReference>
<gene>
    <name evidence="6" type="ORF">CTAYLR_008917</name>
</gene>
<sequence length="419" mass="47118">MWWKGEPAAETAAAAAAAAAASSSSSSSRWLGERRLPSMFRRRASEEITPSLEASSSTSSLFSGPKEVCGYRLVEVIGAGAFATVEKCVREADGAVCAVKVFEKAVLRKRRNMLPRGGGNKQQVQSALDKVHQELQVMKKLMCNHPNLVKLLDSFDDVENDRIYMFMEFVARGPVMKWDEQERVYACRITGGACGPHRAGRYIYDIANGLQFLHENHIAHRDLKPDNILLSADERCKISDFGVARHFAELDGDVAHATLSRSSRQIKAAALQKSESRAQVQCTEGTYAYWAPEMLQETMFNAMACDVWALGVCFFNFLTRRLPFDDDALDAIFDQIKEGPVDFPEDETGEVPVLRSLLERDVKQRATLRDIFNNQWIKDVSKDLVRKDRMRELSRQSRLSTEIIARVSEVEGRIFYSTS</sequence>
<dbReference type="InterPro" id="IPR011009">
    <property type="entry name" value="Kinase-like_dom_sf"/>
</dbReference>
<evidence type="ECO:0000256" key="2">
    <source>
        <dbReference type="ARBA" id="ARBA00022840"/>
    </source>
</evidence>
<keyword evidence="1 3" id="KW-0547">Nucleotide-binding</keyword>
<dbReference type="GO" id="GO:0005737">
    <property type="term" value="C:cytoplasm"/>
    <property type="evidence" value="ECO:0007669"/>
    <property type="project" value="TreeGrafter"/>
</dbReference>
<dbReference type="InterPro" id="IPR008271">
    <property type="entry name" value="Ser/Thr_kinase_AS"/>
</dbReference>
<feature type="binding site" evidence="3">
    <location>
        <position position="100"/>
    </location>
    <ligand>
        <name>ATP</name>
        <dbReference type="ChEBI" id="CHEBI:30616"/>
    </ligand>
</feature>
<keyword evidence="4" id="KW-0418">Kinase</keyword>
<dbReference type="PROSITE" id="PS50011">
    <property type="entry name" value="PROTEIN_KINASE_DOM"/>
    <property type="match status" value="1"/>
</dbReference>
<dbReference type="Pfam" id="PF00069">
    <property type="entry name" value="Pkinase"/>
    <property type="match status" value="1"/>
</dbReference>
<evidence type="ECO:0000259" key="5">
    <source>
        <dbReference type="PROSITE" id="PS50011"/>
    </source>
</evidence>
<keyword evidence="2 3" id="KW-0067">ATP-binding</keyword>
<protein>
    <recommendedName>
        <fullName evidence="5">Protein kinase domain-containing protein</fullName>
    </recommendedName>
</protein>
<comment type="caution">
    <text evidence="6">The sequence shown here is derived from an EMBL/GenBank/DDBJ whole genome shotgun (WGS) entry which is preliminary data.</text>
</comment>
<feature type="domain" description="Protein kinase" evidence="5">
    <location>
        <begin position="71"/>
        <end position="377"/>
    </location>
</feature>
<evidence type="ECO:0000313" key="6">
    <source>
        <dbReference type="EMBL" id="KAJ8601636.1"/>
    </source>
</evidence>
<dbReference type="AlphaFoldDB" id="A0AAD7XKG3"/>
<dbReference type="PROSITE" id="PS00107">
    <property type="entry name" value="PROTEIN_KINASE_ATP"/>
    <property type="match status" value="1"/>
</dbReference>
<keyword evidence="4" id="KW-0808">Transferase</keyword>
<keyword evidence="7" id="KW-1185">Reference proteome</keyword>
<dbReference type="InterPro" id="IPR045269">
    <property type="entry name" value="Atg1-like"/>
</dbReference>
<dbReference type="PROSITE" id="PS00108">
    <property type="entry name" value="PROTEIN_KINASE_ST"/>
    <property type="match status" value="1"/>
</dbReference>
<accession>A0AAD7XKG3</accession>
<name>A0AAD7XKG3_9STRA</name>
<dbReference type="Proteomes" id="UP001230188">
    <property type="component" value="Unassembled WGS sequence"/>
</dbReference>
<evidence type="ECO:0000313" key="7">
    <source>
        <dbReference type="Proteomes" id="UP001230188"/>
    </source>
</evidence>